<comment type="caution">
    <text evidence="1">The sequence shown here is derived from an EMBL/GenBank/DDBJ whole genome shotgun (WGS) entry which is preliminary data.</text>
</comment>
<reference evidence="1 2" key="1">
    <citation type="submission" date="2014-11" db="EMBL/GenBank/DDBJ databases">
        <title>Draft Genome Sequences of Paenibacillus polymyxa NRRL B-30509 and Paenibacillus terrae NRRL B-30644, Strains from a Poultry Environment that Produce Tridecaptin A and Paenicidins.</title>
        <authorList>
            <person name="van Belkum M.J."/>
            <person name="Lohans C.T."/>
            <person name="Vederas J.C."/>
        </authorList>
    </citation>
    <scope>NUCLEOTIDE SEQUENCE [LARGE SCALE GENOMIC DNA]</scope>
    <source>
        <strain evidence="1 2">NRRL B-30644</strain>
    </source>
</reference>
<dbReference type="AlphaFoldDB" id="A0A0D7WZ44"/>
<proteinExistence type="predicted"/>
<dbReference type="RefSeq" id="WP_044648661.1">
    <property type="nucleotide sequence ID" value="NZ_JTHP01000071.1"/>
</dbReference>
<evidence type="ECO:0000313" key="1">
    <source>
        <dbReference type="EMBL" id="KJD43027.1"/>
    </source>
</evidence>
<name>A0A0D7WZ44_9BACL</name>
<evidence type="ECO:0008006" key="3">
    <source>
        <dbReference type="Google" id="ProtNLM"/>
    </source>
</evidence>
<gene>
    <name evidence="1" type="ORF">QD47_25040</name>
</gene>
<organism evidence="1 2">
    <name type="scientific">Paenibacillus terrae</name>
    <dbReference type="NCBI Taxonomy" id="159743"/>
    <lineage>
        <taxon>Bacteria</taxon>
        <taxon>Bacillati</taxon>
        <taxon>Bacillota</taxon>
        <taxon>Bacilli</taxon>
        <taxon>Bacillales</taxon>
        <taxon>Paenibacillaceae</taxon>
        <taxon>Paenibacillus</taxon>
    </lineage>
</organism>
<evidence type="ECO:0000313" key="2">
    <source>
        <dbReference type="Proteomes" id="UP000032534"/>
    </source>
</evidence>
<sequence>MSNYDVERMWTYMGQFPQQQYKVIRVNALLDPGPIAEWEKELNRQYLEGWKLHSFTPQTDENSVFCNVAVFERNN</sequence>
<dbReference type="OrthoDB" id="2991419at2"/>
<dbReference type="Proteomes" id="UP000032534">
    <property type="component" value="Unassembled WGS sequence"/>
</dbReference>
<accession>A0A0D7WZ44</accession>
<protein>
    <recommendedName>
        <fullName evidence="3">DUF4177 domain-containing protein</fullName>
    </recommendedName>
</protein>
<dbReference type="EMBL" id="JTHP01000071">
    <property type="protein sequence ID" value="KJD43027.1"/>
    <property type="molecule type" value="Genomic_DNA"/>
</dbReference>
<keyword evidence="2" id="KW-1185">Reference proteome</keyword>
<dbReference type="PATRIC" id="fig|159743.3.peg.5547"/>